<feature type="signal peptide" evidence="2">
    <location>
        <begin position="1"/>
        <end position="20"/>
    </location>
</feature>
<dbReference type="EMBL" id="MU007028">
    <property type="protein sequence ID" value="KAF2431970.1"/>
    <property type="molecule type" value="Genomic_DNA"/>
</dbReference>
<name>A0A9P4NUM6_9PEZI</name>
<protein>
    <recommendedName>
        <fullName evidence="5">Secreted protein</fullName>
    </recommendedName>
</protein>
<organism evidence="3 4">
    <name type="scientific">Tothia fuscella</name>
    <dbReference type="NCBI Taxonomy" id="1048955"/>
    <lineage>
        <taxon>Eukaryota</taxon>
        <taxon>Fungi</taxon>
        <taxon>Dikarya</taxon>
        <taxon>Ascomycota</taxon>
        <taxon>Pezizomycotina</taxon>
        <taxon>Dothideomycetes</taxon>
        <taxon>Pleosporomycetidae</taxon>
        <taxon>Venturiales</taxon>
        <taxon>Cylindrosympodiaceae</taxon>
        <taxon>Tothia</taxon>
    </lineage>
</organism>
<keyword evidence="4" id="KW-1185">Reference proteome</keyword>
<evidence type="ECO:0000313" key="3">
    <source>
        <dbReference type="EMBL" id="KAF2431970.1"/>
    </source>
</evidence>
<feature type="region of interest" description="Disordered" evidence="1">
    <location>
        <begin position="51"/>
        <end position="74"/>
    </location>
</feature>
<feature type="compositionally biased region" description="Basic and acidic residues" evidence="1">
    <location>
        <begin position="93"/>
        <end position="104"/>
    </location>
</feature>
<dbReference type="Proteomes" id="UP000800235">
    <property type="component" value="Unassembled WGS sequence"/>
</dbReference>
<gene>
    <name evidence="3" type="ORF">EJ08DRAFT_677840</name>
</gene>
<evidence type="ECO:0000256" key="1">
    <source>
        <dbReference type="SAM" id="MobiDB-lite"/>
    </source>
</evidence>
<comment type="caution">
    <text evidence="3">The sequence shown here is derived from an EMBL/GenBank/DDBJ whole genome shotgun (WGS) entry which is preliminary data.</text>
</comment>
<reference evidence="3" key="1">
    <citation type="journal article" date="2020" name="Stud. Mycol.">
        <title>101 Dothideomycetes genomes: a test case for predicting lifestyles and emergence of pathogens.</title>
        <authorList>
            <person name="Haridas S."/>
            <person name="Albert R."/>
            <person name="Binder M."/>
            <person name="Bloem J."/>
            <person name="Labutti K."/>
            <person name="Salamov A."/>
            <person name="Andreopoulos B."/>
            <person name="Baker S."/>
            <person name="Barry K."/>
            <person name="Bills G."/>
            <person name="Bluhm B."/>
            <person name="Cannon C."/>
            <person name="Castanera R."/>
            <person name="Culley D."/>
            <person name="Daum C."/>
            <person name="Ezra D."/>
            <person name="Gonzalez J."/>
            <person name="Henrissat B."/>
            <person name="Kuo A."/>
            <person name="Liang C."/>
            <person name="Lipzen A."/>
            <person name="Lutzoni F."/>
            <person name="Magnuson J."/>
            <person name="Mondo S."/>
            <person name="Nolan M."/>
            <person name="Ohm R."/>
            <person name="Pangilinan J."/>
            <person name="Park H.-J."/>
            <person name="Ramirez L."/>
            <person name="Alfaro M."/>
            <person name="Sun H."/>
            <person name="Tritt A."/>
            <person name="Yoshinaga Y."/>
            <person name="Zwiers L.-H."/>
            <person name="Turgeon B."/>
            <person name="Goodwin S."/>
            <person name="Spatafora J."/>
            <person name="Crous P."/>
            <person name="Grigoriev I."/>
        </authorList>
    </citation>
    <scope>NUCLEOTIDE SEQUENCE</scope>
    <source>
        <strain evidence="3">CBS 130266</strain>
    </source>
</reference>
<feature type="chain" id="PRO_5040315537" description="Secreted protein" evidence="2">
    <location>
        <begin position="21"/>
        <end position="104"/>
    </location>
</feature>
<evidence type="ECO:0000313" key="4">
    <source>
        <dbReference type="Proteomes" id="UP000800235"/>
    </source>
</evidence>
<dbReference type="AlphaFoldDB" id="A0A9P4NUM6"/>
<evidence type="ECO:0008006" key="5">
    <source>
        <dbReference type="Google" id="ProtNLM"/>
    </source>
</evidence>
<sequence>MHFTQPATLALALLITCTLSIPIIPPPQSPQSLESSLRSLVSSDIERRQAMWPTKAAWPTQDEKAANGKPMSGGNVAKAVLEQSIRRPMVHGGPREKASARPIV</sequence>
<keyword evidence="2" id="KW-0732">Signal</keyword>
<evidence type="ECO:0000256" key="2">
    <source>
        <dbReference type="SAM" id="SignalP"/>
    </source>
</evidence>
<accession>A0A9P4NUM6</accession>
<feature type="region of interest" description="Disordered" evidence="1">
    <location>
        <begin position="85"/>
        <end position="104"/>
    </location>
</feature>
<proteinExistence type="predicted"/>